<dbReference type="KEGG" id="this:HZT40_22390"/>
<dbReference type="Proteomes" id="UP000510621">
    <property type="component" value="Chromosome"/>
</dbReference>
<accession>A0A7L6AYA8</accession>
<gene>
    <name evidence="1" type="ORF">HZT40_22390</name>
</gene>
<reference evidence="1" key="1">
    <citation type="submission" date="2020-06" db="EMBL/GenBank/DDBJ databases">
        <title>Analysis procedures for assessing recovery of high quality, complete, closed genomes from Nanopore long read metagenome sequencing.</title>
        <authorList>
            <person name="Bessarab I."/>
            <person name="Arumugam K."/>
            <person name="Haryono M."/>
            <person name="Liu X."/>
            <person name="Roy S."/>
            <person name="Zuniga-Montanez R.E."/>
            <person name="Qiu G."/>
            <person name="Drautz-Moses D.I."/>
            <person name="Law Y.Y."/>
            <person name="Wuertz S."/>
            <person name="Lauro F.M."/>
            <person name="Huson D.H."/>
            <person name="Williams R.B."/>
        </authorList>
    </citation>
    <scope>NUCLEOTIDE SEQUENCE [LARGE SCALE GENOMIC DNA]</scope>
    <source>
        <strain evidence="1">SSD2</strain>
    </source>
</reference>
<keyword evidence="2" id="KW-1185">Reference proteome</keyword>
<name>A0A7L6AYA8_9GAMM</name>
<dbReference type="EMBL" id="CP059265">
    <property type="protein sequence ID" value="QLQ33912.1"/>
    <property type="molecule type" value="Genomic_DNA"/>
</dbReference>
<proteinExistence type="predicted"/>
<protein>
    <submittedName>
        <fullName evidence="1">Uncharacterized protein</fullName>
    </submittedName>
</protein>
<dbReference type="AlphaFoldDB" id="A0A7L6AYA8"/>
<sequence>MLYKIDLDKQRHGEVNVVIRLPGATGNDLRLSFRLDADQGIAHPTDTPPNENRLPYPPANAMNLMDCQPHLARLITHLLQEEYATHAGKYRKGISKIPVFRGEAADGLYVDSVDKTGQNLLKGVLMKNPAKVKNSPFG</sequence>
<evidence type="ECO:0000313" key="1">
    <source>
        <dbReference type="EMBL" id="QLQ33912.1"/>
    </source>
</evidence>
<organism evidence="1 2">
    <name type="scientific">Candidatus Thiothrix singaporensis</name>
    <dbReference type="NCBI Taxonomy" id="2799669"/>
    <lineage>
        <taxon>Bacteria</taxon>
        <taxon>Pseudomonadati</taxon>
        <taxon>Pseudomonadota</taxon>
        <taxon>Gammaproteobacteria</taxon>
        <taxon>Thiotrichales</taxon>
        <taxon>Thiotrichaceae</taxon>
        <taxon>Thiothrix</taxon>
    </lineage>
</organism>
<evidence type="ECO:0000313" key="2">
    <source>
        <dbReference type="Proteomes" id="UP000510621"/>
    </source>
</evidence>